<dbReference type="InterPro" id="IPR006181">
    <property type="entry name" value="D-amino_acid_oxidase_CS"/>
</dbReference>
<evidence type="ECO:0000259" key="10">
    <source>
        <dbReference type="Pfam" id="PF01266"/>
    </source>
</evidence>
<keyword evidence="5" id="KW-0560">Oxidoreductase</keyword>
<dbReference type="EC" id="1.4.3.3" evidence="6"/>
<dbReference type="SUPFAM" id="SSF51971">
    <property type="entry name" value="Nucleotide-binding domain"/>
    <property type="match status" value="1"/>
</dbReference>
<gene>
    <name evidence="11" type="ORF">BE21_04720</name>
</gene>
<comment type="cofactor">
    <cofactor evidence="1">
        <name>FAD</name>
        <dbReference type="ChEBI" id="CHEBI:57692"/>
    </cofactor>
</comment>
<dbReference type="Gene3D" id="3.40.50.720">
    <property type="entry name" value="NAD(P)-binding Rossmann-like Domain"/>
    <property type="match status" value="1"/>
</dbReference>
<evidence type="ECO:0000256" key="2">
    <source>
        <dbReference type="ARBA" id="ARBA00006730"/>
    </source>
</evidence>
<dbReference type="PANTHER" id="PTHR11530">
    <property type="entry name" value="D-AMINO ACID OXIDASE"/>
    <property type="match status" value="1"/>
</dbReference>
<evidence type="ECO:0000256" key="7">
    <source>
        <dbReference type="ARBA" id="ARBA00039751"/>
    </source>
</evidence>
<evidence type="ECO:0000256" key="6">
    <source>
        <dbReference type="ARBA" id="ARBA00039101"/>
    </source>
</evidence>
<dbReference type="GO" id="GO:0003884">
    <property type="term" value="F:D-amino-acid oxidase activity"/>
    <property type="evidence" value="ECO:0007669"/>
    <property type="project" value="UniProtKB-EC"/>
</dbReference>
<feature type="domain" description="FAD dependent oxidoreductase" evidence="10">
    <location>
        <begin position="100"/>
        <end position="179"/>
    </location>
</feature>
<dbReference type="SUPFAM" id="SSF54373">
    <property type="entry name" value="FAD-linked reductases, C-terminal domain"/>
    <property type="match status" value="1"/>
</dbReference>
<dbReference type="PANTHER" id="PTHR11530:SF11">
    <property type="entry name" value="D-ASPARTATE OXIDASE"/>
    <property type="match status" value="1"/>
</dbReference>
<keyword evidence="4" id="KW-0274">FAD</keyword>
<evidence type="ECO:0000256" key="4">
    <source>
        <dbReference type="ARBA" id="ARBA00022827"/>
    </source>
</evidence>
<evidence type="ECO:0000256" key="8">
    <source>
        <dbReference type="ARBA" id="ARBA00049547"/>
    </source>
</evidence>
<dbReference type="Pfam" id="PF01266">
    <property type="entry name" value="DAO"/>
    <property type="match status" value="2"/>
</dbReference>
<dbReference type="Proteomes" id="UP000075502">
    <property type="component" value="Unassembled WGS sequence"/>
</dbReference>
<feature type="region of interest" description="Disordered" evidence="9">
    <location>
        <begin position="1"/>
        <end position="70"/>
    </location>
</feature>
<organism evidence="11 12">
    <name type="scientific">Sorangium cellulosum</name>
    <name type="common">Polyangium cellulosum</name>
    <dbReference type="NCBI Taxonomy" id="56"/>
    <lineage>
        <taxon>Bacteria</taxon>
        <taxon>Pseudomonadati</taxon>
        <taxon>Myxococcota</taxon>
        <taxon>Polyangia</taxon>
        <taxon>Polyangiales</taxon>
        <taxon>Polyangiaceae</taxon>
        <taxon>Sorangium</taxon>
    </lineage>
</organism>
<evidence type="ECO:0000313" key="12">
    <source>
        <dbReference type="Proteomes" id="UP000075502"/>
    </source>
</evidence>
<dbReference type="EMBL" id="JEME01002808">
    <property type="protein sequence ID" value="KYG03081.1"/>
    <property type="molecule type" value="Genomic_DNA"/>
</dbReference>
<dbReference type="GO" id="GO:0019478">
    <property type="term" value="P:D-amino acid catabolic process"/>
    <property type="evidence" value="ECO:0007669"/>
    <property type="project" value="TreeGrafter"/>
</dbReference>
<name>A0A150TEH2_SORCE</name>
<feature type="domain" description="FAD dependent oxidoreductase" evidence="10">
    <location>
        <begin position="246"/>
        <end position="397"/>
    </location>
</feature>
<comment type="similarity">
    <text evidence="2">Belongs to the DAMOX/DASOX family.</text>
</comment>
<reference evidence="11 12" key="1">
    <citation type="submission" date="2014-02" db="EMBL/GenBank/DDBJ databases">
        <title>The small core and large imbalanced accessory genome model reveals a collaborative survival strategy of Sorangium cellulosum strains in nature.</title>
        <authorList>
            <person name="Han K."/>
            <person name="Peng R."/>
            <person name="Blom J."/>
            <person name="Li Y.-Z."/>
        </authorList>
    </citation>
    <scope>NUCLEOTIDE SEQUENCE [LARGE SCALE GENOMIC DNA]</scope>
    <source>
        <strain evidence="11 12">So0007-03</strain>
    </source>
</reference>
<dbReference type="InterPro" id="IPR023209">
    <property type="entry name" value="DAO"/>
</dbReference>
<comment type="caution">
    <text evidence="11">The sequence shown here is derived from an EMBL/GenBank/DDBJ whole genome shotgun (WGS) entry which is preliminary data.</text>
</comment>
<evidence type="ECO:0000256" key="3">
    <source>
        <dbReference type="ARBA" id="ARBA00022630"/>
    </source>
</evidence>
<dbReference type="Gene3D" id="3.30.9.10">
    <property type="entry name" value="D-Amino Acid Oxidase, subunit A, domain 2"/>
    <property type="match status" value="1"/>
</dbReference>
<keyword evidence="3" id="KW-0285">Flavoprotein</keyword>
<evidence type="ECO:0000256" key="9">
    <source>
        <dbReference type="SAM" id="MobiDB-lite"/>
    </source>
</evidence>
<evidence type="ECO:0000256" key="1">
    <source>
        <dbReference type="ARBA" id="ARBA00001974"/>
    </source>
</evidence>
<protein>
    <recommendedName>
        <fullName evidence="7">D-amino-acid oxidase</fullName>
        <ecNumber evidence="6">1.4.3.3</ecNumber>
    </recommendedName>
</protein>
<dbReference type="InterPro" id="IPR006076">
    <property type="entry name" value="FAD-dep_OxRdtase"/>
</dbReference>
<evidence type="ECO:0000256" key="5">
    <source>
        <dbReference type="ARBA" id="ARBA00023002"/>
    </source>
</evidence>
<dbReference type="GO" id="GO:0071949">
    <property type="term" value="F:FAD binding"/>
    <property type="evidence" value="ECO:0007669"/>
    <property type="project" value="InterPro"/>
</dbReference>
<sequence length="411" mass="44056">MKRWLDMVPRVARRAAGRPRSGAADPRLRSTACAAASARPGRPADRPRPARPRPPTGLADRPRPPTGLDPRAWRAISTQGLSVLERAIVESSAKQAPGLDVTVVGAGVIGLTTAVVLQRDGHRVQVIAAERGEHTTSAVAAALWHPFAANPPERVNAWSRATLDELTRIAREHPEAGVDLLTTREASDDVQLPWWAPSVPDLALEPGPHPLGAPHSFRFTAPRIEPSLHLPWLESQLHRPVRIERVRSLAEVEGDVVVNCTGLGARALTGDGELLALYGQVAIVEPGELHLDVALGDERDESALVYVIPRRREIVIGGCVVPSPDDRSLTPDPARTDAMLQRVRAAGLRPGPLLRARAGLRPYRSVVRLEREGRVIHNYGHGGAGYTLAWGCAGEVSAMLLNGGAPAHGGV</sequence>
<accession>A0A150TEH2</accession>
<evidence type="ECO:0000313" key="11">
    <source>
        <dbReference type="EMBL" id="KYG03081.1"/>
    </source>
</evidence>
<feature type="compositionally biased region" description="Low complexity" evidence="9">
    <location>
        <begin position="18"/>
        <end position="41"/>
    </location>
</feature>
<comment type="catalytic activity">
    <reaction evidence="8">
        <text>a D-alpha-amino acid + O2 + H2O = a 2-oxocarboxylate + H2O2 + NH4(+)</text>
        <dbReference type="Rhea" id="RHEA:21816"/>
        <dbReference type="ChEBI" id="CHEBI:15377"/>
        <dbReference type="ChEBI" id="CHEBI:15379"/>
        <dbReference type="ChEBI" id="CHEBI:16240"/>
        <dbReference type="ChEBI" id="CHEBI:28938"/>
        <dbReference type="ChEBI" id="CHEBI:35179"/>
        <dbReference type="ChEBI" id="CHEBI:59871"/>
        <dbReference type="EC" id="1.4.3.3"/>
    </reaction>
    <physiologicalReaction direction="left-to-right" evidence="8">
        <dbReference type="Rhea" id="RHEA:21817"/>
    </physiologicalReaction>
</comment>
<dbReference type="GO" id="GO:0005737">
    <property type="term" value="C:cytoplasm"/>
    <property type="evidence" value="ECO:0007669"/>
    <property type="project" value="TreeGrafter"/>
</dbReference>
<dbReference type="AlphaFoldDB" id="A0A150TEH2"/>
<proteinExistence type="inferred from homology"/>
<dbReference type="PROSITE" id="PS00677">
    <property type="entry name" value="DAO"/>
    <property type="match status" value="1"/>
</dbReference>